<feature type="region of interest" description="Disordered" evidence="1">
    <location>
        <begin position="22"/>
        <end position="81"/>
    </location>
</feature>
<sequence>MKKIYQTLGVMSVTFLLASCSDNTHNGSEETVNKDETVEQMDEGAEQDTDMMDEAVDEETTDEAVMDEEDPVADEDQATDDSEAQGVTFKLGYGAPHGERSFSAIFVGLDGDTITHVHIDEFQFMDTAGDYHGVPNADSDFGEAYDENQVLISKVENNEAYSELMAEKAEATHSLVDGYEAISEFAEGKTISELEEAIEELHHVEDPSGISDVVSGATLVDTPGYLEEIVNVAKDGFEFSTDKVEDIANVELSYSLQAPHGSKSFALVGVLHQDDIILATIQDELQFMEATDVEGVPNSDQAFGEAYNENTILISKLANTEIYSELMADKGEATKTYDENHRTISEFVAGMTVQELQAAIDKLDGKDTEENADVVSGATFVDKKGYLEAILNTIQK</sequence>
<dbReference type="AlphaFoldDB" id="A0AB74TQ94"/>
<feature type="compositionally biased region" description="Basic and acidic residues" evidence="1">
    <location>
        <begin position="27"/>
        <end position="37"/>
    </location>
</feature>
<feature type="compositionally biased region" description="Acidic residues" evidence="1">
    <location>
        <begin position="38"/>
        <end position="81"/>
    </location>
</feature>
<dbReference type="EMBL" id="CP142434">
    <property type="protein sequence ID" value="XBC48571.1"/>
    <property type="molecule type" value="Genomic_DNA"/>
</dbReference>
<organism evidence="2">
    <name type="scientific">Dolosigranulum savutiense</name>
    <dbReference type="NCBI Taxonomy" id="3110288"/>
    <lineage>
        <taxon>Bacteria</taxon>
        <taxon>Bacillati</taxon>
        <taxon>Bacillota</taxon>
        <taxon>Bacilli</taxon>
        <taxon>Lactobacillales</taxon>
        <taxon>Carnobacteriaceae</taxon>
        <taxon>Dolosigranulum</taxon>
    </lineage>
</organism>
<protein>
    <submittedName>
        <fullName evidence="2">Peptidoglycan-binding protein</fullName>
    </submittedName>
</protein>
<name>A0AB74TQ94_9LACT</name>
<dbReference type="EMBL" id="CP142436">
    <property type="protein sequence ID" value="XBC51734.1"/>
    <property type="molecule type" value="Genomic_DNA"/>
</dbReference>
<evidence type="ECO:0000313" key="2">
    <source>
        <dbReference type="EMBL" id="XBC48571.1"/>
    </source>
</evidence>
<gene>
    <name evidence="3" type="ORF">VUQ07_01250</name>
    <name evidence="2" type="ORF">VUQ09_04050</name>
</gene>
<evidence type="ECO:0000313" key="3">
    <source>
        <dbReference type="EMBL" id="XBC51734.1"/>
    </source>
</evidence>
<proteinExistence type="predicted"/>
<dbReference type="RefSeq" id="WP_347298540.1">
    <property type="nucleotide sequence ID" value="NZ_CP142434.1"/>
</dbReference>
<accession>A0AB74TQ94</accession>
<evidence type="ECO:0000256" key="1">
    <source>
        <dbReference type="SAM" id="MobiDB-lite"/>
    </source>
</evidence>
<reference evidence="2" key="1">
    <citation type="submission" date="2023-12" db="EMBL/GenBank/DDBJ databases">
        <title>Dolosigranulum savutii sp. nov. isolated from human upper respiratory samples collected in Botswana.</title>
        <authorList>
            <person name="Kelly M.S."/>
        </authorList>
    </citation>
    <scope>NUCLEOTIDE SEQUENCE</scope>
    <source>
        <strain evidence="3">MSK211</strain>
        <strain evidence="2">MSK312</strain>
    </source>
</reference>
<dbReference type="PROSITE" id="PS51257">
    <property type="entry name" value="PROKAR_LIPOPROTEIN"/>
    <property type="match status" value="1"/>
</dbReference>